<accession>A0AAJ0CU53</accession>
<evidence type="ECO:0000313" key="10">
    <source>
        <dbReference type="Proteomes" id="UP001251528"/>
    </source>
</evidence>
<feature type="domain" description="WSC" evidence="8">
    <location>
        <begin position="21"/>
        <end position="120"/>
    </location>
</feature>
<dbReference type="PANTHER" id="PTHR24269">
    <property type="entry name" value="KREMEN PROTEIN"/>
    <property type="match status" value="1"/>
</dbReference>
<evidence type="ECO:0000256" key="7">
    <source>
        <dbReference type="SAM" id="SignalP"/>
    </source>
</evidence>
<dbReference type="AlphaFoldDB" id="A0AAJ0CU53"/>
<keyword evidence="5" id="KW-0472">Membrane</keyword>
<evidence type="ECO:0000256" key="6">
    <source>
        <dbReference type="ARBA" id="ARBA00023180"/>
    </source>
</evidence>
<keyword evidence="10" id="KW-1185">Reference proteome</keyword>
<evidence type="ECO:0000256" key="2">
    <source>
        <dbReference type="ARBA" id="ARBA00022692"/>
    </source>
</evidence>
<evidence type="ECO:0000259" key="8">
    <source>
        <dbReference type="PROSITE" id="PS51212"/>
    </source>
</evidence>
<feature type="chain" id="PRO_5042511851" description="WSC domain-containing protein" evidence="7">
    <location>
        <begin position="20"/>
        <end position="234"/>
    </location>
</feature>
<dbReference type="PROSITE" id="PS51212">
    <property type="entry name" value="WSC"/>
    <property type="match status" value="2"/>
</dbReference>
<dbReference type="InterPro" id="IPR002889">
    <property type="entry name" value="WSC_carb-bd"/>
</dbReference>
<feature type="domain" description="WSC" evidence="8">
    <location>
        <begin position="131"/>
        <end position="227"/>
    </location>
</feature>
<organism evidence="9 10">
    <name type="scientific">Conoideocrella luteorostrata</name>
    <dbReference type="NCBI Taxonomy" id="1105319"/>
    <lineage>
        <taxon>Eukaryota</taxon>
        <taxon>Fungi</taxon>
        <taxon>Dikarya</taxon>
        <taxon>Ascomycota</taxon>
        <taxon>Pezizomycotina</taxon>
        <taxon>Sordariomycetes</taxon>
        <taxon>Hypocreomycetidae</taxon>
        <taxon>Hypocreales</taxon>
        <taxon>Clavicipitaceae</taxon>
        <taxon>Conoideocrella</taxon>
    </lineage>
</organism>
<dbReference type="SMART" id="SM00321">
    <property type="entry name" value="WSC"/>
    <property type="match status" value="2"/>
</dbReference>
<dbReference type="InterPro" id="IPR051836">
    <property type="entry name" value="Kremen_rcpt"/>
</dbReference>
<dbReference type="EMBL" id="JASWJB010000038">
    <property type="protein sequence ID" value="KAK2608431.1"/>
    <property type="molecule type" value="Genomic_DNA"/>
</dbReference>
<gene>
    <name evidence="9" type="ORF">QQS21_002998</name>
</gene>
<dbReference type="Pfam" id="PF01822">
    <property type="entry name" value="WSC"/>
    <property type="match status" value="2"/>
</dbReference>
<keyword evidence="2" id="KW-0812">Transmembrane</keyword>
<dbReference type="PANTHER" id="PTHR24269:SF16">
    <property type="entry name" value="PROTEIN SLG1"/>
    <property type="match status" value="1"/>
</dbReference>
<keyword evidence="3 7" id="KW-0732">Signal</keyword>
<evidence type="ECO:0000256" key="1">
    <source>
        <dbReference type="ARBA" id="ARBA00004167"/>
    </source>
</evidence>
<comment type="caution">
    <text evidence="9">The sequence shown here is derived from an EMBL/GenBank/DDBJ whole genome shotgun (WGS) entry which is preliminary data.</text>
</comment>
<reference evidence="9" key="1">
    <citation type="submission" date="2023-06" db="EMBL/GenBank/DDBJ databases">
        <title>Conoideocrella luteorostrata (Hypocreales: Clavicipitaceae), a potential biocontrol fungus for elongate hemlock scale in United States Christmas tree production areas.</title>
        <authorList>
            <person name="Barrett H."/>
            <person name="Lovett B."/>
            <person name="Macias A.M."/>
            <person name="Stajich J.E."/>
            <person name="Kasson M.T."/>
        </authorList>
    </citation>
    <scope>NUCLEOTIDE SEQUENCE</scope>
    <source>
        <strain evidence="9">ARSEF 14590</strain>
    </source>
</reference>
<keyword evidence="6" id="KW-0325">Glycoprotein</keyword>
<evidence type="ECO:0000256" key="3">
    <source>
        <dbReference type="ARBA" id="ARBA00022729"/>
    </source>
</evidence>
<sequence>MRASSASLIFSLAAAGVSAENPPYLGCIAPGAEGFNRPLVLNIANYQKVKASPSLCKRFCQENSSPDYPLFASDNYSCYCGFRLSPGAKFAPDSLCSNKCSGDDSATCGGSKAFSLYGDEQFVTPPGYLAGLTDNKCYQSDQSKFTGPKYTDATNMTVNSCARFCVGKHGKYGITLDMNNTCYCTDDGQDMGKELKDREYTCNHACPGDKRQDCGGGNPRYGDYYVSHWKFVPQ</sequence>
<evidence type="ECO:0000256" key="4">
    <source>
        <dbReference type="ARBA" id="ARBA00022989"/>
    </source>
</evidence>
<dbReference type="Proteomes" id="UP001251528">
    <property type="component" value="Unassembled WGS sequence"/>
</dbReference>
<name>A0AAJ0CU53_9HYPO</name>
<dbReference type="GO" id="GO:0005886">
    <property type="term" value="C:plasma membrane"/>
    <property type="evidence" value="ECO:0007669"/>
    <property type="project" value="TreeGrafter"/>
</dbReference>
<evidence type="ECO:0000256" key="5">
    <source>
        <dbReference type="ARBA" id="ARBA00023136"/>
    </source>
</evidence>
<protein>
    <recommendedName>
        <fullName evidence="8">WSC domain-containing protein</fullName>
    </recommendedName>
</protein>
<comment type="subcellular location">
    <subcellularLocation>
        <location evidence="1">Membrane</location>
        <topology evidence="1">Single-pass membrane protein</topology>
    </subcellularLocation>
</comment>
<proteinExistence type="predicted"/>
<keyword evidence="4" id="KW-1133">Transmembrane helix</keyword>
<feature type="signal peptide" evidence="7">
    <location>
        <begin position="1"/>
        <end position="19"/>
    </location>
</feature>
<evidence type="ECO:0000313" key="9">
    <source>
        <dbReference type="EMBL" id="KAK2608431.1"/>
    </source>
</evidence>